<dbReference type="AlphaFoldDB" id="A0A895XJU1"/>
<dbReference type="PANTHER" id="PTHR37809:SF1">
    <property type="entry name" value="RIBOSOMAL PROTEIN S12 METHYLTHIOTRANSFERASE ACCESSORY FACTOR YCAO"/>
    <property type="match status" value="1"/>
</dbReference>
<feature type="domain" description="YcaO" evidence="1">
    <location>
        <begin position="57"/>
        <end position="426"/>
    </location>
</feature>
<dbReference type="Proteomes" id="UP000662939">
    <property type="component" value="Chromosome"/>
</dbReference>
<dbReference type="PROSITE" id="PS51664">
    <property type="entry name" value="YCAO"/>
    <property type="match status" value="1"/>
</dbReference>
<sequence length="426" mass="47130">MHTLTQSVHPLGVVSDVRFSLAGRGLDRVRMAHARAGNTHIGHHGVTETHGHTILSGTGRLLDDAQLARHIAIAEAYERYAGSFPTAELVRARASDLPGRVFDHSRLARCTTSEYAHPDNPFVPFDPAAQIRWRRGVDLYTNEPTWLPAVLTGYGIHAEPNERICFQISTGHAVHSDPVRALLSGLMEVIERDAIALTWLEKLPLPPVHHSAYSAHVRYLLEAGRRRFLTTHLFDATTDIGVPTVYVLQQSAHDRQGRNLVGASTGRSLAEAAEKALIEVFTIRQLLHSTAPDQVDATWNDIMDGARYMAQPQRGVAFEFLTDGLDQRLVIEPGPGLPEDPLTALRQILSRLRELNMAAYCADLTTAELRRVGLCAVAVIVPDLQPMSLHPRSQFRAHPRLAEACARMGYPALSEKEQNSWPQPFA</sequence>
<dbReference type="Gene3D" id="3.30.160.660">
    <property type="match status" value="1"/>
</dbReference>
<dbReference type="RefSeq" id="WP_213170081.1">
    <property type="nucleotide sequence ID" value="NZ_CP070496.1"/>
</dbReference>
<dbReference type="KEGG" id="nav:JQS30_09650"/>
<dbReference type="Pfam" id="PF02624">
    <property type="entry name" value="YcaO"/>
    <property type="match status" value="1"/>
</dbReference>
<gene>
    <name evidence="2" type="ORF">JQS30_09650</name>
</gene>
<proteinExistence type="predicted"/>
<keyword evidence="3" id="KW-1185">Reference proteome</keyword>
<organism evidence="2 3">
    <name type="scientific">Natronoglycomyces albus</name>
    <dbReference type="NCBI Taxonomy" id="2811108"/>
    <lineage>
        <taxon>Bacteria</taxon>
        <taxon>Bacillati</taxon>
        <taxon>Actinomycetota</taxon>
        <taxon>Actinomycetes</taxon>
        <taxon>Glycomycetales</taxon>
        <taxon>Glycomycetaceae</taxon>
        <taxon>Natronoglycomyces</taxon>
    </lineage>
</organism>
<dbReference type="EMBL" id="CP070496">
    <property type="protein sequence ID" value="QSB04082.1"/>
    <property type="molecule type" value="Genomic_DNA"/>
</dbReference>
<dbReference type="PANTHER" id="PTHR37809">
    <property type="entry name" value="RIBOSOMAL PROTEIN S12 METHYLTHIOTRANSFERASE ACCESSORY FACTOR YCAO"/>
    <property type="match status" value="1"/>
</dbReference>
<accession>A0A895XJU1</accession>
<dbReference type="Gene3D" id="3.30.40.250">
    <property type="match status" value="1"/>
</dbReference>
<dbReference type="Gene3D" id="3.30.1330.230">
    <property type="match status" value="1"/>
</dbReference>
<evidence type="ECO:0000259" key="1">
    <source>
        <dbReference type="PROSITE" id="PS51664"/>
    </source>
</evidence>
<protein>
    <submittedName>
        <fullName evidence="2">YcaO-like family protein</fullName>
    </submittedName>
</protein>
<name>A0A895XJU1_9ACTN</name>
<reference evidence="2" key="1">
    <citation type="submission" date="2021-02" db="EMBL/GenBank/DDBJ databases">
        <title>Natronoglycomyces albus gen. nov., sp. nov, a haloalkaliphilic actinobacterium from a soda solonchak soil.</title>
        <authorList>
            <person name="Sorokin D.Y."/>
            <person name="Khijniak T.V."/>
            <person name="Zakharycheva A.P."/>
            <person name="Boueva O.V."/>
            <person name="Ariskina E.V."/>
            <person name="Hahnke R.L."/>
            <person name="Bunk B."/>
            <person name="Sproer C."/>
            <person name="Schumann P."/>
            <person name="Evtushenko L.I."/>
            <person name="Kublanov I.V."/>
        </authorList>
    </citation>
    <scope>NUCLEOTIDE SEQUENCE</scope>
    <source>
        <strain evidence="2">DSM 106290</strain>
    </source>
</reference>
<dbReference type="NCBIfam" id="TIGR03604">
    <property type="entry name" value="TOMM_cyclo_SagD"/>
    <property type="match status" value="1"/>
</dbReference>
<evidence type="ECO:0000313" key="3">
    <source>
        <dbReference type="Proteomes" id="UP000662939"/>
    </source>
</evidence>
<dbReference type="InterPro" id="IPR027624">
    <property type="entry name" value="TOMM_cyclo_SagD"/>
</dbReference>
<evidence type="ECO:0000313" key="2">
    <source>
        <dbReference type="EMBL" id="QSB04082.1"/>
    </source>
</evidence>
<dbReference type="InterPro" id="IPR003776">
    <property type="entry name" value="YcaO-like_dom"/>
</dbReference>